<dbReference type="PANTHER" id="PTHR43272">
    <property type="entry name" value="LONG-CHAIN-FATTY-ACID--COA LIGASE"/>
    <property type="match status" value="1"/>
</dbReference>
<keyword evidence="3" id="KW-0547">Nucleotide-binding</keyword>
<dbReference type="GO" id="GO:0005811">
    <property type="term" value="C:lipid droplet"/>
    <property type="evidence" value="ECO:0007669"/>
    <property type="project" value="TreeGrafter"/>
</dbReference>
<dbReference type="Proteomes" id="UP000724874">
    <property type="component" value="Unassembled WGS sequence"/>
</dbReference>
<keyword evidence="8" id="KW-1185">Reference proteome</keyword>
<dbReference type="AlphaFoldDB" id="A0A9P5TL35"/>
<comment type="caution">
    <text evidence="7">The sequence shown here is derived from an EMBL/GenBank/DDBJ whole genome shotgun (WGS) entry which is preliminary data.</text>
</comment>
<dbReference type="PROSITE" id="PS00455">
    <property type="entry name" value="AMP_BINDING"/>
    <property type="match status" value="1"/>
</dbReference>
<gene>
    <name evidence="7" type="ORF">CPB84DRAFT_1816299</name>
</gene>
<dbReference type="InterPro" id="IPR042099">
    <property type="entry name" value="ANL_N_sf"/>
</dbReference>
<evidence type="ECO:0000256" key="3">
    <source>
        <dbReference type="ARBA" id="ARBA00022741"/>
    </source>
</evidence>
<evidence type="ECO:0000256" key="4">
    <source>
        <dbReference type="ARBA" id="ARBA00022840"/>
    </source>
</evidence>
<dbReference type="GO" id="GO:0005524">
    <property type="term" value="F:ATP binding"/>
    <property type="evidence" value="ECO:0007669"/>
    <property type="project" value="UniProtKB-KW"/>
</dbReference>
<comment type="catalytic activity">
    <reaction evidence="5">
        <text>a long-chain fatty acid + ATP + CoA = a long-chain fatty acyl-CoA + AMP + diphosphate</text>
        <dbReference type="Rhea" id="RHEA:15421"/>
        <dbReference type="ChEBI" id="CHEBI:30616"/>
        <dbReference type="ChEBI" id="CHEBI:33019"/>
        <dbReference type="ChEBI" id="CHEBI:57287"/>
        <dbReference type="ChEBI" id="CHEBI:57560"/>
        <dbReference type="ChEBI" id="CHEBI:83139"/>
        <dbReference type="ChEBI" id="CHEBI:456215"/>
        <dbReference type="EC" id="6.2.1.3"/>
    </reaction>
</comment>
<dbReference type="GO" id="GO:0005886">
    <property type="term" value="C:plasma membrane"/>
    <property type="evidence" value="ECO:0007669"/>
    <property type="project" value="TreeGrafter"/>
</dbReference>
<evidence type="ECO:0000259" key="6">
    <source>
        <dbReference type="Pfam" id="PF00501"/>
    </source>
</evidence>
<evidence type="ECO:0000256" key="1">
    <source>
        <dbReference type="ARBA" id="ARBA00006432"/>
    </source>
</evidence>
<keyword evidence="2" id="KW-0436">Ligase</keyword>
<dbReference type="EMBL" id="JADNYJ010000073">
    <property type="protein sequence ID" value="KAF8891117.1"/>
    <property type="molecule type" value="Genomic_DNA"/>
</dbReference>
<comment type="similarity">
    <text evidence="1">Belongs to the ATP-dependent AMP-binding enzyme family.</text>
</comment>
<evidence type="ECO:0000313" key="7">
    <source>
        <dbReference type="EMBL" id="KAF8891117.1"/>
    </source>
</evidence>
<evidence type="ECO:0000313" key="8">
    <source>
        <dbReference type="Proteomes" id="UP000724874"/>
    </source>
</evidence>
<dbReference type="Gene3D" id="3.40.50.12780">
    <property type="entry name" value="N-terminal domain of ligase-like"/>
    <property type="match status" value="1"/>
</dbReference>
<dbReference type="OrthoDB" id="1700726at2759"/>
<dbReference type="GO" id="GO:0005783">
    <property type="term" value="C:endoplasmic reticulum"/>
    <property type="evidence" value="ECO:0007669"/>
    <property type="project" value="TreeGrafter"/>
</dbReference>
<dbReference type="PANTHER" id="PTHR43272:SF83">
    <property type="entry name" value="ACYL-COA SYNTHETASE LONG-CHAIN, ISOFORM J"/>
    <property type="match status" value="1"/>
</dbReference>
<dbReference type="Pfam" id="PF00501">
    <property type="entry name" value="AMP-binding"/>
    <property type="match status" value="1"/>
</dbReference>
<dbReference type="GO" id="GO:0004467">
    <property type="term" value="F:long-chain fatty acid-CoA ligase activity"/>
    <property type="evidence" value="ECO:0007669"/>
    <property type="project" value="UniProtKB-EC"/>
</dbReference>
<sequence length="704" mass="77041">MSTDFLRSLTSDLALRPDNYFGLGSVEVIPPAGPGEGGVRRLAVTSNRLIERPHPDVSTLPDVVAYGARIYGSKYNAVGWREVVKVHEEVRETIKVVDGEEVKQKKTWKVHELSDYHFWNYVQFAEAIEEVRNGLLKLGIRQEDVVNVYAQTSVNWQLISHGCASISTAIATAYDTLGVEGLAYSLKEPDCVAVFTNADLLPTLAKAFTEASKLKIVIYDGKPEESLLSHMKETRSDIQFIRLDDLRTLGREQPKDDPELIAAVEQRKPTSDTLACIMYTSGSTGTPKGVCITHGNLVASISSVTIVFGPHVPVGDIYLAYLPLAHVLEYIVELCALFVGVASGYARPKTLTDAGVKNCRGDLVALKPQIMFGVPSVWETIRKGIIGKLNEGGAVKKALFYGAYEAKKRGTPFLAGLGERVVLSKLKFAMNGGAAISKETQEFLSVTLMPMMQGYGMTESCGMCSLLPPERIAFGVAGLPVPSIEVKLLDVPASGYLSTNNPPQGEVCIRGPSVSKRYYKRPDLNSDENIWTKDGWFRTGDVGTWNEDGTLSLIDRLKNLVKMSNGEFIALEKLESLYKSCDYVSNLCVHAAPGAERPIAVIFPHEAHLRHAISFSTDPALARLEDADLETLCSDRYIKHFILKECNAVGAKNGLKGPEVLCGVVLTHEEWTPETGLVSAAMKLKRNVVASVFEKEIHAVYSAL</sequence>
<evidence type="ECO:0000256" key="5">
    <source>
        <dbReference type="ARBA" id="ARBA00036813"/>
    </source>
</evidence>
<dbReference type="InterPro" id="IPR000873">
    <property type="entry name" value="AMP-dep_synth/lig_dom"/>
</dbReference>
<reference evidence="7" key="1">
    <citation type="submission" date="2020-11" db="EMBL/GenBank/DDBJ databases">
        <authorList>
            <consortium name="DOE Joint Genome Institute"/>
            <person name="Ahrendt S."/>
            <person name="Riley R."/>
            <person name="Andreopoulos W."/>
            <person name="LaButti K."/>
            <person name="Pangilinan J."/>
            <person name="Ruiz-duenas F.J."/>
            <person name="Barrasa J.M."/>
            <person name="Sanchez-Garcia M."/>
            <person name="Camarero S."/>
            <person name="Miyauchi S."/>
            <person name="Serrano A."/>
            <person name="Linde D."/>
            <person name="Babiker R."/>
            <person name="Drula E."/>
            <person name="Ayuso-Fernandez I."/>
            <person name="Pacheco R."/>
            <person name="Padilla G."/>
            <person name="Ferreira P."/>
            <person name="Barriuso J."/>
            <person name="Kellner H."/>
            <person name="Castanera R."/>
            <person name="Alfaro M."/>
            <person name="Ramirez L."/>
            <person name="Pisabarro A.G."/>
            <person name="Kuo A."/>
            <person name="Tritt A."/>
            <person name="Lipzen A."/>
            <person name="He G."/>
            <person name="Yan M."/>
            <person name="Ng V."/>
            <person name="Cullen D."/>
            <person name="Martin F."/>
            <person name="Rosso M.-N."/>
            <person name="Henrissat B."/>
            <person name="Hibbett D."/>
            <person name="Martinez A.T."/>
            <person name="Grigoriev I.V."/>
        </authorList>
    </citation>
    <scope>NUCLEOTIDE SEQUENCE</scope>
    <source>
        <strain evidence="7">AH 44721</strain>
    </source>
</reference>
<proteinExistence type="inferred from homology"/>
<accession>A0A9P5TL35</accession>
<dbReference type="SUPFAM" id="SSF56801">
    <property type="entry name" value="Acetyl-CoA synthetase-like"/>
    <property type="match status" value="1"/>
</dbReference>
<keyword evidence="4" id="KW-0067">ATP-binding</keyword>
<dbReference type="InterPro" id="IPR020845">
    <property type="entry name" value="AMP-binding_CS"/>
</dbReference>
<protein>
    <submittedName>
        <fullName evidence="7">Long-chain-fatty-acid-CoA-ligase</fullName>
    </submittedName>
</protein>
<feature type="domain" description="AMP-dependent synthetase/ligase" evidence="6">
    <location>
        <begin position="114"/>
        <end position="519"/>
    </location>
</feature>
<organism evidence="7 8">
    <name type="scientific">Gymnopilus junonius</name>
    <name type="common">Spectacular rustgill mushroom</name>
    <name type="synonym">Gymnopilus spectabilis subsp. junonius</name>
    <dbReference type="NCBI Taxonomy" id="109634"/>
    <lineage>
        <taxon>Eukaryota</taxon>
        <taxon>Fungi</taxon>
        <taxon>Dikarya</taxon>
        <taxon>Basidiomycota</taxon>
        <taxon>Agaricomycotina</taxon>
        <taxon>Agaricomycetes</taxon>
        <taxon>Agaricomycetidae</taxon>
        <taxon>Agaricales</taxon>
        <taxon>Agaricineae</taxon>
        <taxon>Hymenogastraceae</taxon>
        <taxon>Gymnopilus</taxon>
    </lineage>
</organism>
<evidence type="ECO:0000256" key="2">
    <source>
        <dbReference type="ARBA" id="ARBA00022598"/>
    </source>
</evidence>
<name>A0A9P5TL35_GYMJU</name>
<dbReference type="GO" id="GO:0035336">
    <property type="term" value="P:long-chain fatty-acyl-CoA metabolic process"/>
    <property type="evidence" value="ECO:0007669"/>
    <property type="project" value="TreeGrafter"/>
</dbReference>